<dbReference type="EMBL" id="AP018817">
    <property type="protein sequence ID" value="BBF69670.1"/>
    <property type="molecule type" value="Genomic_DNA"/>
</dbReference>
<evidence type="ECO:0000313" key="1">
    <source>
        <dbReference type="EMBL" id="BBF69670.1"/>
    </source>
</evidence>
<reference evidence="1" key="1">
    <citation type="submission" date="2018-07" db="EMBL/GenBank/DDBJ databases">
        <title>Complete genome sequence of Sphingomonas bisphenolicum strain AO1, a bisphenol A degradative bacterium isolated from Japanese farm field.</title>
        <authorList>
            <person name="Murakami M."/>
            <person name="Koh M."/>
            <person name="Koba S."/>
            <person name="Matsumura Y."/>
        </authorList>
    </citation>
    <scope>NUCLEOTIDE SEQUENCE</scope>
    <source>
        <strain evidence="1">AO1</strain>
    </source>
</reference>
<accession>A0ABN5WCA9</accession>
<evidence type="ECO:0000313" key="2">
    <source>
        <dbReference type="Proteomes" id="UP001059971"/>
    </source>
</evidence>
<protein>
    <recommendedName>
        <fullName evidence="3">Acriflavin resistance protein</fullName>
    </recommendedName>
</protein>
<keyword evidence="2" id="KW-1185">Reference proteome</keyword>
<organism evidence="1 2">
    <name type="scientific">Sphingomonas bisphenolicum</name>
    <dbReference type="NCBI Taxonomy" id="296544"/>
    <lineage>
        <taxon>Bacteria</taxon>
        <taxon>Pseudomonadati</taxon>
        <taxon>Pseudomonadota</taxon>
        <taxon>Alphaproteobacteria</taxon>
        <taxon>Sphingomonadales</taxon>
        <taxon>Sphingomonadaceae</taxon>
        <taxon>Sphingomonas</taxon>
    </lineage>
</organism>
<name>A0ABN5WCA9_9SPHN</name>
<sequence>MTIVALAIIGGLITSTALSLIFVPVVYEIVESIEHWIARKATRLVTPRKPGDDDPIPMAPT</sequence>
<gene>
    <name evidence="1" type="ORF">SBA_ch1_18700</name>
</gene>
<dbReference type="Proteomes" id="UP001059971">
    <property type="component" value="Chromosome 1"/>
</dbReference>
<proteinExistence type="predicted"/>
<evidence type="ECO:0008006" key="3">
    <source>
        <dbReference type="Google" id="ProtNLM"/>
    </source>
</evidence>
<dbReference type="Gene3D" id="1.20.1640.10">
    <property type="entry name" value="Multidrug efflux transporter AcrB transmembrane domain"/>
    <property type="match status" value="1"/>
</dbReference>